<keyword evidence="2" id="KW-1185">Reference proteome</keyword>
<evidence type="ECO:0000313" key="2">
    <source>
        <dbReference type="Proteomes" id="UP000281553"/>
    </source>
</evidence>
<reference evidence="1 2" key="1">
    <citation type="submission" date="2018-11" db="EMBL/GenBank/DDBJ databases">
        <authorList>
            <consortium name="Pathogen Informatics"/>
        </authorList>
    </citation>
    <scope>NUCLEOTIDE SEQUENCE [LARGE SCALE GENOMIC DNA]</scope>
</reference>
<proteinExistence type="predicted"/>
<dbReference type="EMBL" id="UYRU01078140">
    <property type="protein sequence ID" value="VDN28866.1"/>
    <property type="molecule type" value="Genomic_DNA"/>
</dbReference>
<accession>A0A3P7QDV3</accession>
<sequence>MVLTEKSVCGAADKILGYTQRRHNDSISGRTLRLSAETALVRGRNDDSFYQLRKTTAKSAREDRKKYWFEIATSMEQASNVGDNRKLYELIIQASCKLSSLSDSVFDVNGGFIAGNATKVER</sequence>
<protein>
    <submittedName>
        <fullName evidence="1">Uncharacterized protein</fullName>
    </submittedName>
</protein>
<name>A0A3P7QDV3_DIBLA</name>
<evidence type="ECO:0000313" key="1">
    <source>
        <dbReference type="EMBL" id="VDN28866.1"/>
    </source>
</evidence>
<gene>
    <name evidence="1" type="ORF">DILT_LOCUS15257</name>
</gene>
<organism evidence="1 2">
    <name type="scientific">Dibothriocephalus latus</name>
    <name type="common">Fish tapeworm</name>
    <name type="synonym">Diphyllobothrium latum</name>
    <dbReference type="NCBI Taxonomy" id="60516"/>
    <lineage>
        <taxon>Eukaryota</taxon>
        <taxon>Metazoa</taxon>
        <taxon>Spiralia</taxon>
        <taxon>Lophotrochozoa</taxon>
        <taxon>Platyhelminthes</taxon>
        <taxon>Cestoda</taxon>
        <taxon>Eucestoda</taxon>
        <taxon>Diphyllobothriidea</taxon>
        <taxon>Diphyllobothriidae</taxon>
        <taxon>Dibothriocephalus</taxon>
    </lineage>
</organism>
<dbReference type="Proteomes" id="UP000281553">
    <property type="component" value="Unassembled WGS sequence"/>
</dbReference>
<dbReference type="AlphaFoldDB" id="A0A3P7QDV3"/>
<dbReference type="OrthoDB" id="6246804at2759"/>